<organism evidence="1 2">
    <name type="scientific">Thermogutta terrifontis</name>
    <dbReference type="NCBI Taxonomy" id="1331910"/>
    <lineage>
        <taxon>Bacteria</taxon>
        <taxon>Pseudomonadati</taxon>
        <taxon>Planctomycetota</taxon>
        <taxon>Planctomycetia</taxon>
        <taxon>Pirellulales</taxon>
        <taxon>Thermoguttaceae</taxon>
        <taxon>Thermogutta</taxon>
    </lineage>
</organism>
<sequence length="40" mass="4526">MNCLCRDVIGWLSLSTGQRSTLSAPETRIFTHYDPETGRI</sequence>
<dbReference type="EMBL" id="CP018477">
    <property type="protein sequence ID" value="ASV74055.1"/>
    <property type="molecule type" value="Genomic_DNA"/>
</dbReference>
<gene>
    <name evidence="1" type="ORF">THTE_1453</name>
</gene>
<evidence type="ECO:0000313" key="2">
    <source>
        <dbReference type="Proteomes" id="UP000215086"/>
    </source>
</evidence>
<accession>A0A286RDL5</accession>
<proteinExistence type="predicted"/>
<name>A0A286RDL5_9BACT</name>
<dbReference type="AlphaFoldDB" id="A0A286RDL5"/>
<keyword evidence="2" id="KW-1185">Reference proteome</keyword>
<dbReference type="KEGG" id="ttf:THTE_1453"/>
<dbReference type="Proteomes" id="UP000215086">
    <property type="component" value="Chromosome"/>
</dbReference>
<protein>
    <submittedName>
        <fullName evidence="1">Uncharacterized protein</fullName>
    </submittedName>
</protein>
<evidence type="ECO:0000313" key="1">
    <source>
        <dbReference type="EMBL" id="ASV74055.1"/>
    </source>
</evidence>
<reference evidence="1 2" key="1">
    <citation type="journal article" name="Front. Microbiol.">
        <title>Sugar Metabolism of the First Thermophilic Planctomycete Thermogutta terrifontis: Comparative Genomic and Transcriptomic Approaches.</title>
        <authorList>
            <person name="Elcheninov A.G."/>
            <person name="Menzel P."/>
            <person name="Gudbergsdottir S.R."/>
            <person name="Slesarev A.I."/>
            <person name="Kadnikov V.V."/>
            <person name="Krogh A."/>
            <person name="Bonch-Osmolovskaya E.A."/>
            <person name="Peng X."/>
            <person name="Kublanov I.V."/>
        </authorList>
    </citation>
    <scope>NUCLEOTIDE SEQUENCE [LARGE SCALE GENOMIC DNA]</scope>
    <source>
        <strain evidence="1 2">R1</strain>
    </source>
</reference>